<dbReference type="InterPro" id="IPR036640">
    <property type="entry name" value="ABC1_TM_sf"/>
</dbReference>
<evidence type="ECO:0000256" key="5">
    <source>
        <dbReference type="ARBA" id="ARBA00022840"/>
    </source>
</evidence>
<dbReference type="InterPro" id="IPR003593">
    <property type="entry name" value="AAA+_ATPase"/>
</dbReference>
<dbReference type="GO" id="GO:0016020">
    <property type="term" value="C:membrane"/>
    <property type="evidence" value="ECO:0007669"/>
    <property type="project" value="InterPro"/>
</dbReference>
<dbReference type="PROSITE" id="PS50929">
    <property type="entry name" value="ABC_TM1F"/>
    <property type="match status" value="1"/>
</dbReference>
<dbReference type="InterPro" id="IPR050835">
    <property type="entry name" value="ABC_transporter_sub-D"/>
</dbReference>
<keyword evidence="7 8" id="KW-0472">Membrane</keyword>
<dbReference type="InterPro" id="IPR027417">
    <property type="entry name" value="P-loop_NTPase"/>
</dbReference>
<dbReference type="SUPFAM" id="SSF90123">
    <property type="entry name" value="ABC transporter transmembrane region"/>
    <property type="match status" value="1"/>
</dbReference>
<comment type="caution">
    <text evidence="11">The sequence shown here is derived from an EMBL/GenBank/DDBJ whole genome shotgun (WGS) entry which is preliminary data.</text>
</comment>
<evidence type="ECO:0000313" key="12">
    <source>
        <dbReference type="Proteomes" id="UP000239899"/>
    </source>
</evidence>
<dbReference type="GO" id="GO:0005524">
    <property type="term" value="F:ATP binding"/>
    <property type="evidence" value="ECO:0007669"/>
    <property type="project" value="UniProtKB-KW"/>
</dbReference>
<evidence type="ECO:0000259" key="9">
    <source>
        <dbReference type="PROSITE" id="PS50893"/>
    </source>
</evidence>
<dbReference type="PROSITE" id="PS00211">
    <property type="entry name" value="ABC_TRANSPORTER_1"/>
    <property type="match status" value="1"/>
</dbReference>
<keyword evidence="2" id="KW-0813">Transport</keyword>
<organism evidence="11 12">
    <name type="scientific">Chlorella sorokiniana</name>
    <name type="common">Freshwater green alga</name>
    <dbReference type="NCBI Taxonomy" id="3076"/>
    <lineage>
        <taxon>Eukaryota</taxon>
        <taxon>Viridiplantae</taxon>
        <taxon>Chlorophyta</taxon>
        <taxon>core chlorophytes</taxon>
        <taxon>Trebouxiophyceae</taxon>
        <taxon>Chlorellales</taxon>
        <taxon>Chlorellaceae</taxon>
        <taxon>Chlorella clade</taxon>
        <taxon>Chlorella</taxon>
    </lineage>
</organism>
<keyword evidence="6 8" id="KW-1133">Transmembrane helix</keyword>
<dbReference type="InterPro" id="IPR003439">
    <property type="entry name" value="ABC_transporter-like_ATP-bd"/>
</dbReference>
<dbReference type="PANTHER" id="PTHR11384:SF55">
    <property type="entry name" value="ATP-BINDING CASSETTE TRANSPORTER"/>
    <property type="match status" value="1"/>
</dbReference>
<protein>
    <submittedName>
        <fullName evidence="11">ABC transporter ATP-binding</fullName>
    </submittedName>
</protein>
<evidence type="ECO:0000256" key="1">
    <source>
        <dbReference type="ARBA" id="ARBA00008575"/>
    </source>
</evidence>
<gene>
    <name evidence="11" type="ORF">C2E21_0257</name>
</gene>
<dbReference type="SUPFAM" id="SSF52540">
    <property type="entry name" value="P-loop containing nucleoside triphosphate hydrolases"/>
    <property type="match status" value="1"/>
</dbReference>
<feature type="domain" description="ABC transporter" evidence="9">
    <location>
        <begin position="299"/>
        <end position="510"/>
    </location>
</feature>
<evidence type="ECO:0000256" key="7">
    <source>
        <dbReference type="ARBA" id="ARBA00023136"/>
    </source>
</evidence>
<dbReference type="GO" id="GO:0140359">
    <property type="term" value="F:ABC-type transporter activity"/>
    <property type="evidence" value="ECO:0007669"/>
    <property type="project" value="InterPro"/>
</dbReference>
<dbReference type="GO" id="GO:0016887">
    <property type="term" value="F:ATP hydrolysis activity"/>
    <property type="evidence" value="ECO:0007669"/>
    <property type="project" value="InterPro"/>
</dbReference>
<sequence>MHSSLSEKQQAGFFAAVRDFVVIIIVAAPLFAVTDYVDSCLAVAWRRWLTQHMIRCYFAHHSYYALKLDPQALDNPDQRICEDVRNYVNASVMLTVSVMRKLLNCLAFTGVLWSLAPGLAVFLVFYAVGGTWITAAGFGRRLMRLTYSVLQREADLRFALVRVRENAESIAFFSGDLRESQMAGARLARTIATIFGKVRWEAYLSLWQNTYAYATILLPSLLLCRRYFAGEIRYGDISQAAFAFHTIEGALSYIVTHLSDISQLAAQTDRLEALLAALVHHAEGLPGGVHRKPSTDGGIALQDLTLTTPRGEQTVCRGLTLALAPGQSLLIVGPSGVGKTSLMRAMAGLWSSGSGTIAAPADMFFLPQRPYMPLGSLREQLTFPDSPPLDAELRDLLTTVCLPNLLSRVGGLDAEADWAHMLSLGEQQRVSFARLLHHKPEVAFLDEATSALDTTTERALYKHLQRHCRCYISIAHRKQLATFHTHVLEAAGDGTWVVHEAAAYLRGLGSGE</sequence>
<dbReference type="Pfam" id="PF00005">
    <property type="entry name" value="ABC_tran"/>
    <property type="match status" value="1"/>
</dbReference>
<evidence type="ECO:0000256" key="3">
    <source>
        <dbReference type="ARBA" id="ARBA00022692"/>
    </source>
</evidence>
<keyword evidence="12" id="KW-1185">Reference proteome</keyword>
<dbReference type="InterPro" id="IPR017871">
    <property type="entry name" value="ABC_transporter-like_CS"/>
</dbReference>
<dbReference type="AlphaFoldDB" id="A0A2P6U3Y2"/>
<dbReference type="Pfam" id="PF06472">
    <property type="entry name" value="ABC_membrane_2"/>
    <property type="match status" value="1"/>
</dbReference>
<dbReference type="CDD" id="cd03223">
    <property type="entry name" value="ABCD_peroxisomal_ALDP"/>
    <property type="match status" value="1"/>
</dbReference>
<keyword evidence="4" id="KW-0547">Nucleotide-binding</keyword>
<feature type="transmembrane region" description="Helical" evidence="8">
    <location>
        <begin position="102"/>
        <end position="128"/>
    </location>
</feature>
<evidence type="ECO:0000256" key="6">
    <source>
        <dbReference type="ARBA" id="ARBA00022989"/>
    </source>
</evidence>
<feature type="domain" description="ABC transmembrane type-1" evidence="10">
    <location>
        <begin position="20"/>
        <end position="263"/>
    </location>
</feature>
<proteinExistence type="inferred from homology"/>
<accession>A0A2P6U3Y2</accession>
<keyword evidence="5 11" id="KW-0067">ATP-binding</keyword>
<dbReference type="PROSITE" id="PS50893">
    <property type="entry name" value="ABC_TRANSPORTER_2"/>
    <property type="match status" value="1"/>
</dbReference>
<dbReference type="PANTHER" id="PTHR11384">
    <property type="entry name" value="ATP-BINDING CASSETTE, SUB-FAMILY D MEMBER"/>
    <property type="match status" value="1"/>
</dbReference>
<dbReference type="OrthoDB" id="422637at2759"/>
<keyword evidence="3 8" id="KW-0812">Transmembrane</keyword>
<dbReference type="Gene3D" id="3.40.50.300">
    <property type="entry name" value="P-loop containing nucleotide triphosphate hydrolases"/>
    <property type="match status" value="1"/>
</dbReference>
<dbReference type="SMART" id="SM00382">
    <property type="entry name" value="AAA"/>
    <property type="match status" value="1"/>
</dbReference>
<dbReference type="Gene3D" id="1.20.1560.10">
    <property type="entry name" value="ABC transporter type 1, transmembrane domain"/>
    <property type="match status" value="1"/>
</dbReference>
<reference evidence="11 12" key="1">
    <citation type="journal article" date="2018" name="Plant J.">
        <title>Genome sequences of Chlorella sorokiniana UTEX 1602 and Micractinium conductrix SAG 241.80: implications to maltose excretion by a green alga.</title>
        <authorList>
            <person name="Arriola M.B."/>
            <person name="Velmurugan N."/>
            <person name="Zhang Y."/>
            <person name="Plunkett M.H."/>
            <person name="Hondzo H."/>
            <person name="Barney B.M."/>
        </authorList>
    </citation>
    <scope>NUCLEOTIDE SEQUENCE [LARGE SCALE GENOMIC DNA]</scope>
    <source>
        <strain evidence="12">UTEX 1602</strain>
    </source>
</reference>
<evidence type="ECO:0000256" key="4">
    <source>
        <dbReference type="ARBA" id="ARBA00022741"/>
    </source>
</evidence>
<dbReference type="Proteomes" id="UP000239899">
    <property type="component" value="Unassembled WGS sequence"/>
</dbReference>
<evidence type="ECO:0000259" key="10">
    <source>
        <dbReference type="PROSITE" id="PS50929"/>
    </source>
</evidence>
<name>A0A2P6U3Y2_CHLSO</name>
<dbReference type="InterPro" id="IPR011527">
    <property type="entry name" value="ABC1_TM_dom"/>
</dbReference>
<evidence type="ECO:0000313" key="11">
    <source>
        <dbReference type="EMBL" id="PRW61009.1"/>
    </source>
</evidence>
<dbReference type="STRING" id="3076.A0A2P6U3Y2"/>
<dbReference type="EMBL" id="LHPG02000001">
    <property type="protein sequence ID" value="PRW61009.1"/>
    <property type="molecule type" value="Genomic_DNA"/>
</dbReference>
<feature type="transmembrane region" description="Helical" evidence="8">
    <location>
        <begin position="20"/>
        <end position="45"/>
    </location>
</feature>
<comment type="similarity">
    <text evidence="1">Belongs to the ABC transporter superfamily. ABCD family. Peroxisomal fatty acyl CoA transporter (TC 3.A.1.203) subfamily.</text>
</comment>
<evidence type="ECO:0000256" key="8">
    <source>
        <dbReference type="SAM" id="Phobius"/>
    </source>
</evidence>
<evidence type="ECO:0000256" key="2">
    <source>
        <dbReference type="ARBA" id="ARBA00022448"/>
    </source>
</evidence>